<comment type="caution">
    <text evidence="3">The sequence shown here is derived from an EMBL/GenBank/DDBJ whole genome shotgun (WGS) entry which is preliminary data.</text>
</comment>
<feature type="domain" description="UspA" evidence="2">
    <location>
        <begin position="3"/>
        <end position="139"/>
    </location>
</feature>
<evidence type="ECO:0000313" key="3">
    <source>
        <dbReference type="EMBL" id="ODR94319.1"/>
    </source>
</evidence>
<name>A0A1E3VLA7_9HYPH</name>
<gene>
    <name evidence="3" type="ORF">AUC70_06430</name>
</gene>
<dbReference type="PRINTS" id="PR01438">
    <property type="entry name" value="UNVRSLSTRESS"/>
</dbReference>
<comment type="similarity">
    <text evidence="1">Belongs to the universal stress protein A family.</text>
</comment>
<dbReference type="InterPro" id="IPR006016">
    <property type="entry name" value="UspA"/>
</dbReference>
<dbReference type="Pfam" id="PF00582">
    <property type="entry name" value="Usp"/>
    <property type="match status" value="1"/>
</dbReference>
<dbReference type="PANTHER" id="PTHR46268">
    <property type="entry name" value="STRESS RESPONSE PROTEIN NHAX"/>
    <property type="match status" value="1"/>
</dbReference>
<dbReference type="InterPro" id="IPR014729">
    <property type="entry name" value="Rossmann-like_a/b/a_fold"/>
</dbReference>
<proteinExistence type="inferred from homology"/>
<dbReference type="Gene3D" id="3.40.50.620">
    <property type="entry name" value="HUPs"/>
    <property type="match status" value="1"/>
</dbReference>
<evidence type="ECO:0000256" key="1">
    <source>
        <dbReference type="ARBA" id="ARBA00008791"/>
    </source>
</evidence>
<dbReference type="AlphaFoldDB" id="A0A1E3VLA7"/>
<dbReference type="EMBL" id="LPWE01000012">
    <property type="protein sequence ID" value="ODR94319.1"/>
    <property type="molecule type" value="Genomic_DNA"/>
</dbReference>
<dbReference type="InterPro" id="IPR006015">
    <property type="entry name" value="Universal_stress_UspA"/>
</dbReference>
<organism evidence="3 4">
    <name type="scientific">Methyloceanibacter stevinii</name>
    <dbReference type="NCBI Taxonomy" id="1774970"/>
    <lineage>
        <taxon>Bacteria</taxon>
        <taxon>Pseudomonadati</taxon>
        <taxon>Pseudomonadota</taxon>
        <taxon>Alphaproteobacteria</taxon>
        <taxon>Hyphomicrobiales</taxon>
        <taxon>Hyphomicrobiaceae</taxon>
        <taxon>Methyloceanibacter</taxon>
    </lineage>
</organism>
<accession>A0A1E3VLA7</accession>
<reference evidence="3 4" key="1">
    <citation type="journal article" date="2016" name="Environ. Microbiol.">
        <title>New Methyloceanibacter diversity from North Sea sediments includes methanotroph containing solely the soluble methane monooxygenase.</title>
        <authorList>
            <person name="Vekeman B."/>
            <person name="Kerckhof F.M."/>
            <person name="Cremers G."/>
            <person name="de Vos P."/>
            <person name="Vandamme P."/>
            <person name="Boon N."/>
            <person name="Op den Camp H.J."/>
            <person name="Heylen K."/>
        </authorList>
    </citation>
    <scope>NUCLEOTIDE SEQUENCE [LARGE SCALE GENOMIC DNA]</scope>
    <source>
        <strain evidence="3 4">R-67176</strain>
    </source>
</reference>
<dbReference type="SUPFAM" id="SSF52402">
    <property type="entry name" value="Adenine nucleotide alpha hydrolases-like"/>
    <property type="match status" value="1"/>
</dbReference>
<protein>
    <recommendedName>
        <fullName evidence="2">UspA domain-containing protein</fullName>
    </recommendedName>
</protein>
<dbReference type="Proteomes" id="UP000094172">
    <property type="component" value="Unassembled WGS sequence"/>
</dbReference>
<evidence type="ECO:0000259" key="2">
    <source>
        <dbReference type="Pfam" id="PF00582"/>
    </source>
</evidence>
<dbReference type="CDD" id="cd00293">
    <property type="entry name" value="USP-like"/>
    <property type="match status" value="1"/>
</dbReference>
<evidence type="ECO:0000313" key="4">
    <source>
        <dbReference type="Proteomes" id="UP000094172"/>
    </source>
</evidence>
<dbReference type="PANTHER" id="PTHR46268:SF6">
    <property type="entry name" value="UNIVERSAL STRESS PROTEIN UP12"/>
    <property type="match status" value="1"/>
</dbReference>
<sequence length="139" mass="14694">MTMTNKILCAVDGSEHSMRAVTKAAELSRAGDTQIILILVDQVFFEPRMAPVHALGEAKAESILKAADEAARKAGAANVSTVVVASRDVGRAILNYAEEHHIDHIVVGTGEKSAGTRLVLGSVSHDLIARAHCTVTIAR</sequence>
<dbReference type="STRING" id="1774970.AUC70_06430"/>
<keyword evidence="4" id="KW-1185">Reference proteome</keyword>